<evidence type="ECO:0000256" key="1">
    <source>
        <dbReference type="ARBA" id="ARBA00004141"/>
    </source>
</evidence>
<dbReference type="OrthoDB" id="5215911at2759"/>
<feature type="transmembrane region" description="Helical" evidence="5">
    <location>
        <begin position="392"/>
        <end position="411"/>
    </location>
</feature>
<feature type="transmembrane region" description="Helical" evidence="5">
    <location>
        <begin position="423"/>
        <end position="445"/>
    </location>
</feature>
<evidence type="ECO:0000259" key="6">
    <source>
        <dbReference type="PROSITE" id="PS50850"/>
    </source>
</evidence>
<dbReference type="PANTHER" id="PTHR23502:SF30">
    <property type="entry name" value="TRANSPORTER, PUTATIVE (AFU_ORTHOLOGUE AFUA_8G04702)-RELATED"/>
    <property type="match status" value="1"/>
</dbReference>
<evidence type="ECO:0000256" key="3">
    <source>
        <dbReference type="ARBA" id="ARBA00022989"/>
    </source>
</evidence>
<dbReference type="VEuPathDB" id="FungiDB:TRICI_003978"/>
<dbReference type="InterPro" id="IPR011701">
    <property type="entry name" value="MFS"/>
</dbReference>
<feature type="transmembrane region" description="Helical" evidence="5">
    <location>
        <begin position="302"/>
        <end position="329"/>
    </location>
</feature>
<feature type="transmembrane region" description="Helical" evidence="5">
    <location>
        <begin position="488"/>
        <end position="509"/>
    </location>
</feature>
<feature type="transmembrane region" description="Helical" evidence="5">
    <location>
        <begin position="186"/>
        <end position="206"/>
    </location>
</feature>
<dbReference type="PROSITE" id="PS50850">
    <property type="entry name" value="MFS"/>
    <property type="match status" value="1"/>
</dbReference>
<sequence length="530" mass="58786">MVATPETITEDGYPIPGSVHLVDLHHDLNVTHGAQKDVILVPQPSSDPQDPLNWSKWRKHLTFFWACWFVFFAAGQSAALSPALLTMEKEMDISLAELNYGTGYLFLCYGIGCLLSQPLALAFGRRPVILASSIVGGIACQIWLAHVTSVGSYHANRVVTGLVLSPVESLVEIIVTDLYFAHERGFFLGIYIFALGGSSFLCPFASGFINNGMGWQWIPYWCAIIFAIGIVGSFFFMEETMYHRQNTEADVNQQEAGEKTVGVTMAELDSASEGGHNRKTFVQRLALFNPQQMRKSVFLPSVYRPLLILFKFPPVVFGGIIVASSLSWFNVLSATIADVFGNTYEFSNVGISLMYLGPSIGTTIVCIVGGKLSDKICLWLARRNNGVREPEFRLYVGLTGIILNPLGMWLYGLCAAHHLSWVAPLFGISIVGYCINLGAVVPYSYVLDTYKEMGGDAIVSVVLIRNLVGFAFGYGVTPWIESQGLFNTFLVVGILALVFWSFCIPIIYFGKRFRRRTSKSYQEYLSKHRH</sequence>
<accession>A0A642V3K8</accession>
<comment type="caution">
    <text evidence="7">The sequence shown here is derived from an EMBL/GenBank/DDBJ whole genome shotgun (WGS) entry which is preliminary data.</text>
</comment>
<keyword evidence="8" id="KW-1185">Reference proteome</keyword>
<dbReference type="Gene3D" id="1.20.1250.20">
    <property type="entry name" value="MFS general substrate transporter like domains"/>
    <property type="match status" value="1"/>
</dbReference>
<reference evidence="7" key="1">
    <citation type="journal article" date="2019" name="G3 (Bethesda)">
        <title>Genome Assemblies of Two Rare Opportunistic Yeast Pathogens: Diutina rugosa (syn. Candida rugosa) and Trichomonascus ciferrii (syn. Candida ciferrii).</title>
        <authorList>
            <person name="Mixao V."/>
            <person name="Saus E."/>
            <person name="Hansen A.P."/>
            <person name="Lass-Florl C."/>
            <person name="Gabaldon T."/>
        </authorList>
    </citation>
    <scope>NUCLEOTIDE SEQUENCE</scope>
    <source>
        <strain evidence="7">CBS 4856</strain>
    </source>
</reference>
<evidence type="ECO:0000256" key="5">
    <source>
        <dbReference type="SAM" id="Phobius"/>
    </source>
</evidence>
<feature type="transmembrane region" description="Helical" evidence="5">
    <location>
        <begin position="218"/>
        <end position="237"/>
    </location>
</feature>
<gene>
    <name evidence="7" type="ORF">TRICI_003978</name>
</gene>
<dbReference type="EMBL" id="SWFS01000296">
    <property type="protein sequence ID" value="KAA8910967.1"/>
    <property type="molecule type" value="Genomic_DNA"/>
</dbReference>
<evidence type="ECO:0000313" key="7">
    <source>
        <dbReference type="EMBL" id="KAA8910967.1"/>
    </source>
</evidence>
<feature type="transmembrane region" description="Helical" evidence="5">
    <location>
        <begin position="104"/>
        <end position="121"/>
    </location>
</feature>
<feature type="transmembrane region" description="Helical" evidence="5">
    <location>
        <begin position="158"/>
        <end position="179"/>
    </location>
</feature>
<dbReference type="SUPFAM" id="SSF103473">
    <property type="entry name" value="MFS general substrate transporter"/>
    <property type="match status" value="1"/>
</dbReference>
<name>A0A642V3K8_9ASCO</name>
<evidence type="ECO:0000256" key="4">
    <source>
        <dbReference type="ARBA" id="ARBA00023136"/>
    </source>
</evidence>
<dbReference type="GO" id="GO:0022857">
    <property type="term" value="F:transmembrane transporter activity"/>
    <property type="evidence" value="ECO:0007669"/>
    <property type="project" value="InterPro"/>
</dbReference>
<feature type="domain" description="Major facilitator superfamily (MFS) profile" evidence="6">
    <location>
        <begin position="62"/>
        <end position="511"/>
    </location>
</feature>
<feature type="transmembrane region" description="Helical" evidence="5">
    <location>
        <begin position="128"/>
        <end position="146"/>
    </location>
</feature>
<dbReference type="GO" id="GO:0005886">
    <property type="term" value="C:plasma membrane"/>
    <property type="evidence" value="ECO:0007669"/>
    <property type="project" value="TreeGrafter"/>
</dbReference>
<dbReference type="InterPro" id="IPR020846">
    <property type="entry name" value="MFS_dom"/>
</dbReference>
<dbReference type="AlphaFoldDB" id="A0A642V3K8"/>
<feature type="transmembrane region" description="Helical" evidence="5">
    <location>
        <begin position="349"/>
        <end position="372"/>
    </location>
</feature>
<comment type="subcellular location">
    <subcellularLocation>
        <location evidence="1">Membrane</location>
        <topology evidence="1">Multi-pass membrane protein</topology>
    </subcellularLocation>
</comment>
<keyword evidence="4 5" id="KW-0472">Membrane</keyword>
<organism evidence="7 8">
    <name type="scientific">Trichomonascus ciferrii</name>
    <dbReference type="NCBI Taxonomy" id="44093"/>
    <lineage>
        <taxon>Eukaryota</taxon>
        <taxon>Fungi</taxon>
        <taxon>Dikarya</taxon>
        <taxon>Ascomycota</taxon>
        <taxon>Saccharomycotina</taxon>
        <taxon>Dipodascomycetes</taxon>
        <taxon>Dipodascales</taxon>
        <taxon>Trichomonascaceae</taxon>
        <taxon>Trichomonascus</taxon>
        <taxon>Trichomonascus ciferrii complex</taxon>
    </lineage>
</organism>
<evidence type="ECO:0000313" key="8">
    <source>
        <dbReference type="Proteomes" id="UP000761534"/>
    </source>
</evidence>
<dbReference type="InterPro" id="IPR036259">
    <property type="entry name" value="MFS_trans_sf"/>
</dbReference>
<feature type="transmembrane region" description="Helical" evidence="5">
    <location>
        <begin position="457"/>
        <end position="476"/>
    </location>
</feature>
<keyword evidence="2 5" id="KW-0812">Transmembrane</keyword>
<evidence type="ECO:0000256" key="2">
    <source>
        <dbReference type="ARBA" id="ARBA00022692"/>
    </source>
</evidence>
<dbReference type="Proteomes" id="UP000761534">
    <property type="component" value="Unassembled WGS sequence"/>
</dbReference>
<proteinExistence type="predicted"/>
<feature type="transmembrane region" description="Helical" evidence="5">
    <location>
        <begin position="63"/>
        <end position="84"/>
    </location>
</feature>
<protein>
    <recommendedName>
        <fullName evidence="6">Major facilitator superfamily (MFS) profile domain-containing protein</fullName>
    </recommendedName>
</protein>
<keyword evidence="3 5" id="KW-1133">Transmembrane helix</keyword>
<dbReference type="Pfam" id="PF07690">
    <property type="entry name" value="MFS_1"/>
    <property type="match status" value="1"/>
</dbReference>
<dbReference type="PANTHER" id="PTHR23502">
    <property type="entry name" value="MAJOR FACILITATOR SUPERFAMILY"/>
    <property type="match status" value="1"/>
</dbReference>